<dbReference type="PANTHER" id="PTHR11668">
    <property type="entry name" value="SERINE/THREONINE PROTEIN PHOSPHATASE"/>
    <property type="match status" value="1"/>
</dbReference>
<dbReference type="EC" id="3.1.3.16" evidence="1"/>
<dbReference type="PRINTS" id="PR00114">
    <property type="entry name" value="STPHPHTASE"/>
</dbReference>
<feature type="region of interest" description="Disordered" evidence="2">
    <location>
        <begin position="216"/>
        <end position="240"/>
    </location>
</feature>
<dbReference type="InterPro" id="IPR006186">
    <property type="entry name" value="Ser/Thr-sp_prot-phosphatase"/>
</dbReference>
<dbReference type="Pfam" id="PF00149">
    <property type="entry name" value="Metallophos"/>
    <property type="match status" value="1"/>
</dbReference>
<reference evidence="4 5" key="1">
    <citation type="submission" date="2024-04" db="EMBL/GenBank/DDBJ databases">
        <title>Tritrichomonas musculus Genome.</title>
        <authorList>
            <person name="Alves-Ferreira E."/>
            <person name="Grigg M."/>
            <person name="Lorenzi H."/>
            <person name="Galac M."/>
        </authorList>
    </citation>
    <scope>NUCLEOTIDE SEQUENCE [LARGE SCALE GENOMIC DNA]</scope>
    <source>
        <strain evidence="4 5">EAF2021</strain>
    </source>
</reference>
<dbReference type="Gene3D" id="3.60.21.10">
    <property type="match status" value="2"/>
</dbReference>
<comment type="similarity">
    <text evidence="1">Belongs to the PPP phosphatase family.</text>
</comment>
<dbReference type="PANTHER" id="PTHR11668:SF494">
    <property type="entry name" value="PROTEIN PHOSPHATASE, PUTATIVE-RELATED"/>
    <property type="match status" value="1"/>
</dbReference>
<proteinExistence type="inferred from homology"/>
<accession>A0ABR2HG97</accession>
<evidence type="ECO:0000256" key="2">
    <source>
        <dbReference type="SAM" id="MobiDB-lite"/>
    </source>
</evidence>
<dbReference type="InterPro" id="IPR004843">
    <property type="entry name" value="Calcineurin-like_PHP"/>
</dbReference>
<keyword evidence="1" id="KW-0378">Hydrolase</keyword>
<feature type="region of interest" description="Disordered" evidence="2">
    <location>
        <begin position="305"/>
        <end position="333"/>
    </location>
</feature>
<feature type="compositionally biased region" description="Low complexity" evidence="2">
    <location>
        <begin position="308"/>
        <end position="332"/>
    </location>
</feature>
<comment type="caution">
    <text evidence="4">The sequence shown here is derived from an EMBL/GenBank/DDBJ whole genome shotgun (WGS) entry which is preliminary data.</text>
</comment>
<name>A0ABR2HG97_9EUKA</name>
<evidence type="ECO:0000256" key="1">
    <source>
        <dbReference type="RuleBase" id="RU004273"/>
    </source>
</evidence>
<feature type="domain" description="Serine/threonine specific protein phosphatases" evidence="3">
    <location>
        <begin position="133"/>
        <end position="138"/>
    </location>
</feature>
<gene>
    <name evidence="4" type="ORF">M9Y10_020478</name>
</gene>
<dbReference type="Proteomes" id="UP001470230">
    <property type="component" value="Unassembled WGS sequence"/>
</dbReference>
<dbReference type="CDD" id="cd00144">
    <property type="entry name" value="MPP_PPP_family"/>
    <property type="match status" value="1"/>
</dbReference>
<dbReference type="InterPro" id="IPR050341">
    <property type="entry name" value="PP1_catalytic_subunit"/>
</dbReference>
<keyword evidence="5" id="KW-1185">Reference proteome</keyword>
<evidence type="ECO:0000313" key="5">
    <source>
        <dbReference type="Proteomes" id="UP001470230"/>
    </source>
</evidence>
<evidence type="ECO:0000313" key="4">
    <source>
        <dbReference type="EMBL" id="KAK8846456.1"/>
    </source>
</evidence>
<evidence type="ECO:0000259" key="3">
    <source>
        <dbReference type="PROSITE" id="PS00125"/>
    </source>
</evidence>
<sequence length="595" mass="66609">MKRSIDIATSSFILTNYMHLLDGNDESAEKIGSDELKIPSFNEDILINLCNSAINILKQKNQTLINLSLPSIVIGDLHGNLHDLIRFINSIKDVFSNNILFLGDYVDRGQYQLETITLLLALRIEYQDNFFLIRGNHEFTTVNSQGGFKDEVIQAGYSESLFDKFNEVFSYLPIAALINNNIFCVHGGLSPLFKNIKQIETDFKLPIRNIYKSTKKKAKRRLSDSRGFDTPTRRSSPLGIQSRMHRFSGDLSDLQIAAANVAMMRQSSKKMSAETKSKSHIYSKLPSLNSHSSLLNCIPNGQITKPKASLSTPSSPFSSNSQFNSNSAHNQNIQSSSNLQMNALTNNVPVPPLKPSPNSPNLPTHNKLMPKIPIPPFHSQLNRINSPFVSPSRPKSISSRVEDLNPAKAVFNYDEEGEEEDEIEDDSNNIAMLTDLMWSDPSNLTEFFLPSNRGSGWYFGIIATNTFMQENQMKMIVRGHESIKKGVQAMHENRVVTVYSSSSASQDGLAGCVIFSTNENVDVYKLQPINIIKRSEAKFFTPTMKHHKTIRSLTENPSTMKLSKSKMCSARQSSKCVIKDSFPQTLDSSMTGEKQ</sequence>
<dbReference type="PROSITE" id="PS00125">
    <property type="entry name" value="SER_THR_PHOSPHATASE"/>
    <property type="match status" value="1"/>
</dbReference>
<dbReference type="InterPro" id="IPR029052">
    <property type="entry name" value="Metallo-depent_PP-like"/>
</dbReference>
<protein>
    <recommendedName>
        <fullName evidence="1">Serine/threonine-protein phosphatase</fullName>
        <ecNumber evidence="1">3.1.3.16</ecNumber>
    </recommendedName>
</protein>
<comment type="catalytic activity">
    <reaction evidence="1">
        <text>O-phospho-L-threonyl-[protein] + H2O = L-threonyl-[protein] + phosphate</text>
        <dbReference type="Rhea" id="RHEA:47004"/>
        <dbReference type="Rhea" id="RHEA-COMP:11060"/>
        <dbReference type="Rhea" id="RHEA-COMP:11605"/>
        <dbReference type="ChEBI" id="CHEBI:15377"/>
        <dbReference type="ChEBI" id="CHEBI:30013"/>
        <dbReference type="ChEBI" id="CHEBI:43474"/>
        <dbReference type="ChEBI" id="CHEBI:61977"/>
        <dbReference type="EC" id="3.1.3.16"/>
    </reaction>
</comment>
<dbReference type="EMBL" id="JAPFFF010000029">
    <property type="protein sequence ID" value="KAK8846456.1"/>
    <property type="molecule type" value="Genomic_DNA"/>
</dbReference>
<dbReference type="SUPFAM" id="SSF56300">
    <property type="entry name" value="Metallo-dependent phosphatases"/>
    <property type="match status" value="2"/>
</dbReference>
<organism evidence="4 5">
    <name type="scientific">Tritrichomonas musculus</name>
    <dbReference type="NCBI Taxonomy" id="1915356"/>
    <lineage>
        <taxon>Eukaryota</taxon>
        <taxon>Metamonada</taxon>
        <taxon>Parabasalia</taxon>
        <taxon>Tritrichomonadida</taxon>
        <taxon>Tritrichomonadidae</taxon>
        <taxon>Tritrichomonas</taxon>
    </lineage>
</organism>
<dbReference type="SMART" id="SM00156">
    <property type="entry name" value="PP2Ac"/>
    <property type="match status" value="1"/>
</dbReference>